<dbReference type="PANTHER" id="PTHR42718">
    <property type="entry name" value="MAJOR FACILITATOR SUPERFAMILY MULTIDRUG TRANSPORTER MFSC"/>
    <property type="match status" value="1"/>
</dbReference>
<keyword evidence="2 5" id="KW-0812">Transmembrane</keyword>
<dbReference type="InterPro" id="IPR020846">
    <property type="entry name" value="MFS_dom"/>
</dbReference>
<feature type="transmembrane region" description="Helical" evidence="5">
    <location>
        <begin position="265"/>
        <end position="290"/>
    </location>
</feature>
<accession>W4HHG0</accession>
<dbReference type="InterPro" id="IPR036259">
    <property type="entry name" value="MFS_trans_sf"/>
</dbReference>
<feature type="transmembrane region" description="Helical" evidence="5">
    <location>
        <begin position="225"/>
        <end position="244"/>
    </location>
</feature>
<dbReference type="EMBL" id="AQQW01000011">
    <property type="protein sequence ID" value="ETW11591.1"/>
    <property type="molecule type" value="Genomic_DNA"/>
</dbReference>
<dbReference type="GO" id="GO:0022857">
    <property type="term" value="F:transmembrane transporter activity"/>
    <property type="evidence" value="ECO:0007669"/>
    <property type="project" value="InterPro"/>
</dbReference>
<keyword evidence="8" id="KW-1185">Reference proteome</keyword>
<dbReference type="Gene3D" id="1.20.1250.20">
    <property type="entry name" value="MFS general substrate transporter like domains"/>
    <property type="match status" value="1"/>
</dbReference>
<evidence type="ECO:0000313" key="8">
    <source>
        <dbReference type="Proteomes" id="UP000019063"/>
    </source>
</evidence>
<evidence type="ECO:0000313" key="7">
    <source>
        <dbReference type="EMBL" id="ETW11591.1"/>
    </source>
</evidence>
<keyword evidence="4 5" id="KW-0472">Membrane</keyword>
<feature type="transmembrane region" description="Helical" evidence="5">
    <location>
        <begin position="85"/>
        <end position="108"/>
    </location>
</feature>
<proteinExistence type="predicted"/>
<evidence type="ECO:0000259" key="6">
    <source>
        <dbReference type="PROSITE" id="PS50850"/>
    </source>
</evidence>
<protein>
    <submittedName>
        <fullName evidence="7">Major facilitator superfamily protein</fullName>
    </submittedName>
</protein>
<dbReference type="PROSITE" id="PS50850">
    <property type="entry name" value="MFS"/>
    <property type="match status" value="1"/>
</dbReference>
<dbReference type="SUPFAM" id="SSF103473">
    <property type="entry name" value="MFS general substrate transporter"/>
    <property type="match status" value="1"/>
</dbReference>
<feature type="transmembrane region" description="Helical" evidence="5">
    <location>
        <begin position="170"/>
        <end position="189"/>
    </location>
</feature>
<feature type="transmembrane region" description="Helical" evidence="5">
    <location>
        <begin position="355"/>
        <end position="377"/>
    </location>
</feature>
<evidence type="ECO:0000256" key="2">
    <source>
        <dbReference type="ARBA" id="ARBA00022692"/>
    </source>
</evidence>
<evidence type="ECO:0000256" key="5">
    <source>
        <dbReference type="SAM" id="Phobius"/>
    </source>
</evidence>
<dbReference type="PANTHER" id="PTHR42718:SF49">
    <property type="entry name" value="EXPORT PROTEIN"/>
    <property type="match status" value="1"/>
</dbReference>
<dbReference type="GO" id="GO:0016020">
    <property type="term" value="C:membrane"/>
    <property type="evidence" value="ECO:0007669"/>
    <property type="project" value="UniProtKB-SubCell"/>
</dbReference>
<reference evidence="7 8" key="1">
    <citation type="journal article" date="2014" name="Antonie Van Leeuwenhoek">
        <title>Roseivivax atlanticus sp. nov., isolated from surface seawater of the Atlantic Ocean.</title>
        <authorList>
            <person name="Li G."/>
            <person name="Lai Q."/>
            <person name="Liu X."/>
            <person name="Sun F."/>
            <person name="Shao Z."/>
        </authorList>
    </citation>
    <scope>NUCLEOTIDE SEQUENCE [LARGE SCALE GENOMIC DNA]</scope>
    <source>
        <strain evidence="7 8">22II-s10s</strain>
    </source>
</reference>
<dbReference type="PATRIC" id="fig|1317118.6.peg.3457"/>
<dbReference type="Pfam" id="PF07690">
    <property type="entry name" value="MFS_1"/>
    <property type="match status" value="1"/>
</dbReference>
<feature type="transmembrane region" description="Helical" evidence="5">
    <location>
        <begin position="330"/>
        <end position="349"/>
    </location>
</feature>
<feature type="domain" description="Major facilitator superfamily (MFS) profile" evidence="6">
    <location>
        <begin position="15"/>
        <end position="456"/>
    </location>
</feature>
<keyword evidence="3 5" id="KW-1133">Transmembrane helix</keyword>
<comment type="subcellular location">
    <subcellularLocation>
        <location evidence="1">Membrane</location>
        <topology evidence="1">Multi-pass membrane protein</topology>
    </subcellularLocation>
</comment>
<dbReference type="AlphaFoldDB" id="W4HHG0"/>
<feature type="transmembrane region" description="Helical" evidence="5">
    <location>
        <begin position="12"/>
        <end position="32"/>
    </location>
</feature>
<dbReference type="eggNOG" id="COG0477">
    <property type="taxonomic scope" value="Bacteria"/>
</dbReference>
<evidence type="ECO:0000256" key="3">
    <source>
        <dbReference type="ARBA" id="ARBA00022989"/>
    </source>
</evidence>
<feature type="transmembrane region" description="Helical" evidence="5">
    <location>
        <begin position="296"/>
        <end position="318"/>
    </location>
</feature>
<dbReference type="Gene3D" id="1.20.1720.10">
    <property type="entry name" value="Multidrug resistance protein D"/>
    <property type="match status" value="1"/>
</dbReference>
<feature type="transmembrane region" description="Helical" evidence="5">
    <location>
        <begin position="114"/>
        <end position="131"/>
    </location>
</feature>
<evidence type="ECO:0000256" key="1">
    <source>
        <dbReference type="ARBA" id="ARBA00004141"/>
    </source>
</evidence>
<name>W4HHG0_9RHOB</name>
<feature type="transmembrane region" description="Helical" evidence="5">
    <location>
        <begin position="201"/>
        <end position="219"/>
    </location>
</feature>
<feature type="transmembrane region" description="Helical" evidence="5">
    <location>
        <begin position="398"/>
        <end position="416"/>
    </location>
</feature>
<feature type="transmembrane region" description="Helical" evidence="5">
    <location>
        <begin position="52"/>
        <end position="73"/>
    </location>
</feature>
<organism evidence="7 8">
    <name type="scientific">Roseivivax marinus</name>
    <dbReference type="NCBI Taxonomy" id="1379903"/>
    <lineage>
        <taxon>Bacteria</taxon>
        <taxon>Pseudomonadati</taxon>
        <taxon>Pseudomonadota</taxon>
        <taxon>Alphaproteobacteria</taxon>
        <taxon>Rhodobacterales</taxon>
        <taxon>Roseobacteraceae</taxon>
        <taxon>Roseivivax</taxon>
    </lineage>
</organism>
<dbReference type="Proteomes" id="UP000019063">
    <property type="component" value="Unassembled WGS sequence"/>
</dbReference>
<feature type="transmembrane region" description="Helical" evidence="5">
    <location>
        <begin position="143"/>
        <end position="164"/>
    </location>
</feature>
<evidence type="ECO:0000256" key="4">
    <source>
        <dbReference type="ARBA" id="ARBA00023136"/>
    </source>
</evidence>
<sequence>MAMSEPSQDKTSPVPLTIISLATFLALVVFTVPLTTIEAMTTALDLSSAEQAWIMSGMPLGAACGLLTAGALGDTMGRRRTFVGGLWLTAVASLVAALASSGLVVILMRVVQGLGSAGTMACGLGLLGHAYRGKAGRRAAAVWAAALGGGVAAGPIIASLLIPVGDWAGIHWLILISSAPLALLAGATLPESPRIDARVDLAGSVLLIAGLACLLSALTELRVGDIRMVVGLAILGTVLLLLFLRRTATVSNPLLRLDLFRLTDFTGATLAAFASGAGVLALMSMVPTILVRGTGLTPLAASVVLLGWSGLTMVAALGSGIVPDSMSPRARVIAAIAGCALGQALTFTLSDEAHWAVVLPGLIVAGLSNGILNAALGHEAVRTVPPERSAMGSAANNTARYLGSAVGLTIYSLLIARPGTEALFAGWHLAVVVSVAISGVGIVAMILAARLGIGSPRAANTSH</sequence>
<dbReference type="InterPro" id="IPR011701">
    <property type="entry name" value="MFS"/>
</dbReference>
<gene>
    <name evidence="7" type="ORF">ATO8_16790</name>
</gene>
<feature type="transmembrane region" description="Helical" evidence="5">
    <location>
        <begin position="422"/>
        <end position="447"/>
    </location>
</feature>
<comment type="caution">
    <text evidence="7">The sequence shown here is derived from an EMBL/GenBank/DDBJ whole genome shotgun (WGS) entry which is preliminary data.</text>
</comment>
<dbReference type="STRING" id="1379903.ATO8_16790"/>